<dbReference type="InterPro" id="IPR007712">
    <property type="entry name" value="RelE/ParE_toxin"/>
</dbReference>
<dbReference type="Proteomes" id="UP000281741">
    <property type="component" value="Chromosome"/>
</dbReference>
<dbReference type="AlphaFoldDB" id="A0AAD0YFR5"/>
<proteinExistence type="predicted"/>
<accession>A0AAD0YFR5</accession>
<keyword evidence="1" id="KW-1277">Toxin-antitoxin system</keyword>
<protein>
    <submittedName>
        <fullName evidence="2">Type II toxin-antitoxin system RelE/ParE family toxin</fullName>
    </submittedName>
</protein>
<dbReference type="RefSeq" id="WP_123854916.1">
    <property type="nucleotide sequence ID" value="NZ_CP033912.1"/>
</dbReference>
<dbReference type="Proteomes" id="UP000274073">
    <property type="component" value="Chromosome"/>
</dbReference>
<gene>
    <name evidence="2" type="ORF">EG349_14355</name>
    <name evidence="3" type="ORF">EG353_13135</name>
</gene>
<evidence type="ECO:0000313" key="4">
    <source>
        <dbReference type="Proteomes" id="UP000274073"/>
    </source>
</evidence>
<dbReference type="InterPro" id="IPR035093">
    <property type="entry name" value="RelE/ParE_toxin_dom_sf"/>
</dbReference>
<evidence type="ECO:0000313" key="3">
    <source>
        <dbReference type="EMBL" id="AZA96457.1"/>
    </source>
</evidence>
<evidence type="ECO:0000256" key="1">
    <source>
        <dbReference type="ARBA" id="ARBA00022649"/>
    </source>
</evidence>
<evidence type="ECO:0000313" key="5">
    <source>
        <dbReference type="Proteomes" id="UP000281741"/>
    </source>
</evidence>
<keyword evidence="5" id="KW-1185">Reference proteome</keyword>
<organism evidence="2 4">
    <name type="scientific">Chryseobacterium shandongense</name>
    <dbReference type="NCBI Taxonomy" id="1493872"/>
    <lineage>
        <taxon>Bacteria</taxon>
        <taxon>Pseudomonadati</taxon>
        <taxon>Bacteroidota</taxon>
        <taxon>Flavobacteriia</taxon>
        <taxon>Flavobacteriales</taxon>
        <taxon>Weeksellaceae</taxon>
        <taxon>Chryseobacterium group</taxon>
        <taxon>Chryseobacterium</taxon>
    </lineage>
</organism>
<reference evidence="4 5" key="1">
    <citation type="submission" date="2018-11" db="EMBL/GenBank/DDBJ databases">
        <title>Proposal to divide the Flavobacteriaceae and reorganize its genera based on Amino Acid Identity values calculated from whole genome sequences.</title>
        <authorList>
            <person name="Nicholson A.C."/>
            <person name="Gulvik C.A."/>
            <person name="Whitney A.M."/>
            <person name="Humrighouse B.W."/>
            <person name="Bell M."/>
            <person name="Holmes B."/>
            <person name="Steigerwalt A.G."/>
            <person name="Villarma A."/>
            <person name="Sheth M."/>
            <person name="Batra D."/>
            <person name="Pryor J."/>
            <person name="Bernardet J.-F."/>
            <person name="Hugo C."/>
            <person name="Kampfer P."/>
            <person name="Newman J."/>
            <person name="McQuiston J.R."/>
        </authorList>
    </citation>
    <scope>NUCLEOTIDE SEQUENCE [LARGE SCALE GENOMIC DNA]</scope>
    <source>
        <strain evidence="2 4">G0207</strain>
        <strain evidence="3 5">H5143</strain>
    </source>
</reference>
<dbReference type="EMBL" id="CP033915">
    <property type="protein sequence ID" value="AZA87897.1"/>
    <property type="molecule type" value="Genomic_DNA"/>
</dbReference>
<dbReference type="EMBL" id="CP033912">
    <property type="protein sequence ID" value="AZA96457.1"/>
    <property type="molecule type" value="Genomic_DNA"/>
</dbReference>
<name>A0AAD0YFR5_9FLAO</name>
<evidence type="ECO:0000313" key="2">
    <source>
        <dbReference type="EMBL" id="AZA87897.1"/>
    </source>
</evidence>
<dbReference type="Pfam" id="PF05016">
    <property type="entry name" value="ParE_toxin"/>
    <property type="match status" value="1"/>
</dbReference>
<dbReference type="Gene3D" id="3.30.2310.20">
    <property type="entry name" value="RelE-like"/>
    <property type="match status" value="1"/>
</dbReference>
<sequence>MIYELIVQEEASLEILEAYNYENAQTGLGEKFMKQLNKYFFRIQNHPKHFEIKKNYREAFVQKFPYLIIFDIIDNKIIILSVFNTHQNPIKSLKLYS</sequence>